<evidence type="ECO:0000313" key="3">
    <source>
        <dbReference type="EMBL" id="SVB50962.1"/>
    </source>
</evidence>
<feature type="domain" description="Bacterial repeat" evidence="2">
    <location>
        <begin position="38"/>
        <end position="78"/>
    </location>
</feature>
<evidence type="ECO:0000259" key="2">
    <source>
        <dbReference type="Pfam" id="PF18998"/>
    </source>
</evidence>
<dbReference type="InterPro" id="IPR044060">
    <property type="entry name" value="Bacterial_rp_domain"/>
</dbReference>
<proteinExistence type="predicted"/>
<gene>
    <name evidence="3" type="ORF">METZ01_LOCUS203816</name>
</gene>
<feature type="region of interest" description="Disordered" evidence="1">
    <location>
        <begin position="41"/>
        <end position="61"/>
    </location>
</feature>
<feature type="non-terminal residue" evidence="3">
    <location>
        <position position="78"/>
    </location>
</feature>
<accession>A0A382EKW6</accession>
<evidence type="ECO:0000256" key="1">
    <source>
        <dbReference type="SAM" id="MobiDB-lite"/>
    </source>
</evidence>
<reference evidence="3" key="1">
    <citation type="submission" date="2018-05" db="EMBL/GenBank/DDBJ databases">
        <authorList>
            <person name="Lanie J.A."/>
            <person name="Ng W.-L."/>
            <person name="Kazmierczak K.M."/>
            <person name="Andrzejewski T.M."/>
            <person name="Davidsen T.M."/>
            <person name="Wayne K.J."/>
            <person name="Tettelin H."/>
            <person name="Glass J.I."/>
            <person name="Rusch D."/>
            <person name="Podicherti R."/>
            <person name="Tsui H.-C.T."/>
            <person name="Winkler M.E."/>
        </authorList>
    </citation>
    <scope>NUCLEOTIDE SEQUENCE</scope>
</reference>
<organism evidence="3">
    <name type="scientific">marine metagenome</name>
    <dbReference type="NCBI Taxonomy" id="408172"/>
    <lineage>
        <taxon>unclassified sequences</taxon>
        <taxon>metagenomes</taxon>
        <taxon>ecological metagenomes</taxon>
    </lineage>
</organism>
<name>A0A382EKW6_9ZZZZ</name>
<dbReference type="AlphaFoldDB" id="A0A382EKW6"/>
<sequence length="78" mass="7481">MAGWTGSGACAGTVNPCAVTMDADKTVTAGFSEEFDLTADASPDVGGSVSGGGSYPSGASVPVTATPNSGYTLTGWTG</sequence>
<dbReference type="EMBL" id="UINC01044894">
    <property type="protein sequence ID" value="SVB50962.1"/>
    <property type="molecule type" value="Genomic_DNA"/>
</dbReference>
<dbReference type="Pfam" id="PF18998">
    <property type="entry name" value="Flg_new_2"/>
    <property type="match status" value="1"/>
</dbReference>
<protein>
    <recommendedName>
        <fullName evidence="2">Bacterial repeat domain-containing protein</fullName>
    </recommendedName>
</protein>